<name>A0ABY7W0Y4_9BACT</name>
<dbReference type="InterPro" id="IPR036627">
    <property type="entry name" value="CobW-likC_sf"/>
</dbReference>
<dbReference type="Proteomes" id="UP001214250">
    <property type="component" value="Chromosome 2"/>
</dbReference>
<feature type="domain" description="CobW C-terminal" evidence="8">
    <location>
        <begin position="216"/>
        <end position="305"/>
    </location>
</feature>
<dbReference type="RefSeq" id="WP_274153947.1">
    <property type="nucleotide sequence ID" value="NZ_CP117812.1"/>
</dbReference>
<reference evidence="9 10" key="1">
    <citation type="submission" date="2023-02" db="EMBL/GenBank/DDBJ databases">
        <title>Genome sequence of Lentisphaera profundi SAORIC-696.</title>
        <authorList>
            <person name="Kim e."/>
            <person name="Cho J.-C."/>
            <person name="Choi A."/>
            <person name="Kang I."/>
        </authorList>
    </citation>
    <scope>NUCLEOTIDE SEQUENCE [LARGE SCALE GENOMIC DNA]</scope>
    <source>
        <strain evidence="9 10">SAORIC-696</strain>
    </source>
</reference>
<evidence type="ECO:0000256" key="1">
    <source>
        <dbReference type="ARBA" id="ARBA00022741"/>
    </source>
</evidence>
<dbReference type="Pfam" id="PF02492">
    <property type="entry name" value="cobW"/>
    <property type="match status" value="1"/>
</dbReference>
<dbReference type="InterPro" id="IPR027417">
    <property type="entry name" value="P-loop_NTPase"/>
</dbReference>
<dbReference type="InterPro" id="IPR003495">
    <property type="entry name" value="CobW/HypB/UreG_nucleotide-bd"/>
</dbReference>
<dbReference type="Gene3D" id="3.40.50.300">
    <property type="entry name" value="P-loop containing nucleotide triphosphate hydrolases"/>
    <property type="match status" value="1"/>
</dbReference>
<dbReference type="SUPFAM" id="SSF52540">
    <property type="entry name" value="P-loop containing nucleoside triphosphate hydrolases"/>
    <property type="match status" value="1"/>
</dbReference>
<dbReference type="CDD" id="cd03112">
    <property type="entry name" value="CobW-like"/>
    <property type="match status" value="1"/>
</dbReference>
<dbReference type="PANTHER" id="PTHR13748">
    <property type="entry name" value="COBW-RELATED"/>
    <property type="match status" value="1"/>
</dbReference>
<keyword evidence="1" id="KW-0547">Nucleotide-binding</keyword>
<comment type="similarity">
    <text evidence="4">Belongs to the SIMIBI class G3E GTPase family. ZNG1 subfamily.</text>
</comment>
<comment type="catalytic activity">
    <reaction evidence="6">
        <text>GTP + H2O = GDP + phosphate + H(+)</text>
        <dbReference type="Rhea" id="RHEA:19669"/>
        <dbReference type="ChEBI" id="CHEBI:15377"/>
        <dbReference type="ChEBI" id="CHEBI:15378"/>
        <dbReference type="ChEBI" id="CHEBI:37565"/>
        <dbReference type="ChEBI" id="CHEBI:43474"/>
        <dbReference type="ChEBI" id="CHEBI:58189"/>
    </reaction>
    <physiologicalReaction direction="left-to-right" evidence="6">
        <dbReference type="Rhea" id="RHEA:19670"/>
    </physiologicalReaction>
</comment>
<evidence type="ECO:0000313" key="9">
    <source>
        <dbReference type="EMBL" id="WDE99085.1"/>
    </source>
</evidence>
<evidence type="ECO:0000256" key="5">
    <source>
        <dbReference type="ARBA" id="ARBA00045658"/>
    </source>
</evidence>
<organism evidence="9 10">
    <name type="scientific">Lentisphaera profundi</name>
    <dbReference type="NCBI Taxonomy" id="1658616"/>
    <lineage>
        <taxon>Bacteria</taxon>
        <taxon>Pseudomonadati</taxon>
        <taxon>Lentisphaerota</taxon>
        <taxon>Lentisphaeria</taxon>
        <taxon>Lentisphaerales</taxon>
        <taxon>Lentisphaeraceae</taxon>
        <taxon>Lentisphaera</taxon>
    </lineage>
</organism>
<keyword evidence="2" id="KW-0378">Hydrolase</keyword>
<dbReference type="Gene3D" id="3.30.1220.10">
    <property type="entry name" value="CobW-like, C-terminal domain"/>
    <property type="match status" value="1"/>
</dbReference>
<feature type="domain" description="CobW/HypB/UreG nucleotide-binding" evidence="7">
    <location>
        <begin position="9"/>
        <end position="164"/>
    </location>
</feature>
<evidence type="ECO:0000256" key="6">
    <source>
        <dbReference type="ARBA" id="ARBA00049117"/>
    </source>
</evidence>
<evidence type="ECO:0000256" key="4">
    <source>
        <dbReference type="ARBA" id="ARBA00034320"/>
    </source>
</evidence>
<dbReference type="Pfam" id="PF07683">
    <property type="entry name" value="CobW_C"/>
    <property type="match status" value="1"/>
</dbReference>
<proteinExistence type="inferred from homology"/>
<protein>
    <submittedName>
        <fullName evidence="9">GTP-binding protein</fullName>
    </submittedName>
</protein>
<keyword evidence="3" id="KW-0143">Chaperone</keyword>
<keyword evidence="10" id="KW-1185">Reference proteome</keyword>
<dbReference type="InterPro" id="IPR051316">
    <property type="entry name" value="Zinc-reg_GTPase_activator"/>
</dbReference>
<evidence type="ECO:0000259" key="7">
    <source>
        <dbReference type="Pfam" id="PF02492"/>
    </source>
</evidence>
<dbReference type="SUPFAM" id="SSF90002">
    <property type="entry name" value="Hypothetical protein YjiA, C-terminal domain"/>
    <property type="match status" value="1"/>
</dbReference>
<dbReference type="EMBL" id="CP117812">
    <property type="protein sequence ID" value="WDE99085.1"/>
    <property type="molecule type" value="Genomic_DNA"/>
</dbReference>
<gene>
    <name evidence="9" type="ORF">PQO03_14705</name>
</gene>
<sequence>MRTQDKKIPITILTGFLGAGKTSLLNKLIKSSDKKLALIINEFGELGIDGELVCEAENQILELNNGCLCCTVQGDLTKILLQLYAKKDSFEQIVIETTGLANPAPVAELIYFDPLINSKFYVDGIITVFDTLNAEHVLSSPEGLSQIVYADKVLLSKLDKCDNFDPSQLSEINPLAVYERCDHGELVDLNALLNLGGFNVDNLSSEIKTHLHSHMGSVSLSGEGELNNACFRQWIGSVLFDMSDVVYRMKGIVNLSGVEGSTIFQSVHRLFEDEKAEKDYGNENRVVFIGEGLNEDVLKKGFFTCFKE</sequence>
<evidence type="ECO:0000256" key="2">
    <source>
        <dbReference type="ARBA" id="ARBA00022801"/>
    </source>
</evidence>
<dbReference type="PANTHER" id="PTHR13748:SF62">
    <property type="entry name" value="COBW DOMAIN-CONTAINING PROTEIN"/>
    <property type="match status" value="1"/>
</dbReference>
<comment type="function">
    <text evidence="5">Zinc chaperone that directly transfers zinc cofactor to target proteins, thereby activating them. Zinc is transferred from the CXCC motif in the GTPase domain to the zinc binding site in target proteins in a process requiring GTP hydrolysis.</text>
</comment>
<evidence type="ECO:0000259" key="8">
    <source>
        <dbReference type="Pfam" id="PF07683"/>
    </source>
</evidence>
<dbReference type="InterPro" id="IPR011629">
    <property type="entry name" value="CobW-like_C"/>
</dbReference>
<evidence type="ECO:0000256" key="3">
    <source>
        <dbReference type="ARBA" id="ARBA00023186"/>
    </source>
</evidence>
<evidence type="ECO:0000313" key="10">
    <source>
        <dbReference type="Proteomes" id="UP001214250"/>
    </source>
</evidence>
<accession>A0ABY7W0Y4</accession>